<comment type="caution">
    <text evidence="2">The sequence shown here is derived from an EMBL/GenBank/DDBJ whole genome shotgun (WGS) entry which is preliminary data.</text>
</comment>
<name>A0ABN8SG01_9CNID</name>
<dbReference type="EMBL" id="CALNXI010002580">
    <property type="protein sequence ID" value="CAH3189120.1"/>
    <property type="molecule type" value="Genomic_DNA"/>
</dbReference>
<protein>
    <submittedName>
        <fullName evidence="2">Uncharacterized protein</fullName>
    </submittedName>
</protein>
<dbReference type="Proteomes" id="UP001159427">
    <property type="component" value="Unassembled WGS sequence"/>
</dbReference>
<gene>
    <name evidence="2" type="ORF">PEVE_00019074</name>
</gene>
<evidence type="ECO:0000313" key="2">
    <source>
        <dbReference type="EMBL" id="CAH3189120.1"/>
    </source>
</evidence>
<reference evidence="2 3" key="1">
    <citation type="submission" date="2022-05" db="EMBL/GenBank/DDBJ databases">
        <authorList>
            <consortium name="Genoscope - CEA"/>
            <person name="William W."/>
        </authorList>
    </citation>
    <scope>NUCLEOTIDE SEQUENCE [LARGE SCALE GENOMIC DNA]</scope>
</reference>
<feature type="region of interest" description="Disordered" evidence="1">
    <location>
        <begin position="1"/>
        <end position="20"/>
    </location>
</feature>
<evidence type="ECO:0000256" key="1">
    <source>
        <dbReference type="SAM" id="MobiDB-lite"/>
    </source>
</evidence>
<evidence type="ECO:0000313" key="3">
    <source>
        <dbReference type="Proteomes" id="UP001159427"/>
    </source>
</evidence>
<feature type="compositionally biased region" description="Basic and acidic residues" evidence="1">
    <location>
        <begin position="1"/>
        <end position="10"/>
    </location>
</feature>
<keyword evidence="3" id="KW-1185">Reference proteome</keyword>
<proteinExistence type="predicted"/>
<accession>A0ABN8SG01</accession>
<sequence>MERFHPDQQRPPHHNTGIPAKRTVSEGSFLLQLAELSENCPCNQPPKKRSHSISLISACLISPRLSNIAAITHVVYSPNAFDFTADILRVLVRIVNMVVINHDVLIAKPLLCHTVSFMEISKSLDLVFELF</sequence>
<organism evidence="2 3">
    <name type="scientific">Porites evermanni</name>
    <dbReference type="NCBI Taxonomy" id="104178"/>
    <lineage>
        <taxon>Eukaryota</taxon>
        <taxon>Metazoa</taxon>
        <taxon>Cnidaria</taxon>
        <taxon>Anthozoa</taxon>
        <taxon>Hexacorallia</taxon>
        <taxon>Scleractinia</taxon>
        <taxon>Fungiina</taxon>
        <taxon>Poritidae</taxon>
        <taxon>Porites</taxon>
    </lineage>
</organism>